<evidence type="ECO:0000256" key="7">
    <source>
        <dbReference type="ARBA" id="ARBA00023141"/>
    </source>
</evidence>
<evidence type="ECO:0000256" key="3">
    <source>
        <dbReference type="ARBA" id="ARBA00011653"/>
    </source>
</evidence>
<evidence type="ECO:0000256" key="6">
    <source>
        <dbReference type="ARBA" id="ARBA00022822"/>
    </source>
</evidence>
<keyword evidence="6" id="KW-0822">Tryptophan biosynthesis</keyword>
<dbReference type="FunFam" id="3.60.120.10:FF:000003">
    <property type="entry name" value="Anthranilate synthase component 1"/>
    <property type="match status" value="1"/>
</dbReference>
<evidence type="ECO:0000256" key="4">
    <source>
        <dbReference type="ARBA" id="ARBA00012266"/>
    </source>
</evidence>
<evidence type="ECO:0000256" key="8">
    <source>
        <dbReference type="ARBA" id="ARBA00023239"/>
    </source>
</evidence>
<evidence type="ECO:0000256" key="1">
    <source>
        <dbReference type="ARBA" id="ARBA00004873"/>
    </source>
</evidence>
<evidence type="ECO:0000313" key="12">
    <source>
        <dbReference type="Proteomes" id="UP000708148"/>
    </source>
</evidence>
<dbReference type="InterPro" id="IPR005801">
    <property type="entry name" value="ADC_synthase"/>
</dbReference>
<reference evidence="11" key="1">
    <citation type="submission" date="2020-12" db="EMBL/GenBank/DDBJ databases">
        <authorList>
            <person name="Iha C."/>
        </authorList>
    </citation>
    <scope>NUCLEOTIDE SEQUENCE</scope>
</reference>
<protein>
    <recommendedName>
        <fullName evidence="4">anthranilate synthase</fullName>
        <ecNumber evidence="4">4.1.3.27</ecNumber>
    </recommendedName>
</protein>
<dbReference type="InterPro" id="IPR005256">
    <property type="entry name" value="Anth_synth_I_PabB"/>
</dbReference>
<dbReference type="EMBL" id="CAJHUC010001840">
    <property type="protein sequence ID" value="CAD7702473.1"/>
    <property type="molecule type" value="Genomic_DNA"/>
</dbReference>
<evidence type="ECO:0000259" key="10">
    <source>
        <dbReference type="Pfam" id="PF04715"/>
    </source>
</evidence>
<dbReference type="InterPro" id="IPR019999">
    <property type="entry name" value="Anth_synth_I-like"/>
</dbReference>
<evidence type="ECO:0000256" key="2">
    <source>
        <dbReference type="ARBA" id="ARBA00009562"/>
    </source>
</evidence>
<dbReference type="GO" id="GO:0000162">
    <property type="term" value="P:L-tryptophan biosynthetic process"/>
    <property type="evidence" value="ECO:0007669"/>
    <property type="project" value="UniProtKB-KW"/>
</dbReference>
<dbReference type="PANTHER" id="PTHR11236">
    <property type="entry name" value="AMINOBENZOATE/ANTHRANILATE SYNTHASE"/>
    <property type="match status" value="1"/>
</dbReference>
<keyword evidence="5" id="KW-0028">Amino-acid biosynthesis</keyword>
<dbReference type="GO" id="GO:0004049">
    <property type="term" value="F:anthranilate synthase activity"/>
    <property type="evidence" value="ECO:0007669"/>
    <property type="project" value="UniProtKB-EC"/>
</dbReference>
<dbReference type="PRINTS" id="PR00095">
    <property type="entry name" value="ANTSNTHASEI"/>
</dbReference>
<comment type="subunit">
    <text evidence="3">Heterotetramer consisting of two non-identical subunits: a beta subunit and a large alpha subunit.</text>
</comment>
<comment type="similarity">
    <text evidence="2">Belongs to the anthranilate synthase component I family.</text>
</comment>
<evidence type="ECO:0000313" key="11">
    <source>
        <dbReference type="EMBL" id="CAD7702473.1"/>
    </source>
</evidence>
<dbReference type="SUPFAM" id="SSF56322">
    <property type="entry name" value="ADC synthase"/>
    <property type="match status" value="1"/>
</dbReference>
<organism evidence="11 12">
    <name type="scientific">Ostreobium quekettii</name>
    <dbReference type="NCBI Taxonomy" id="121088"/>
    <lineage>
        <taxon>Eukaryota</taxon>
        <taxon>Viridiplantae</taxon>
        <taxon>Chlorophyta</taxon>
        <taxon>core chlorophytes</taxon>
        <taxon>Ulvophyceae</taxon>
        <taxon>TCBD clade</taxon>
        <taxon>Bryopsidales</taxon>
        <taxon>Ostreobineae</taxon>
        <taxon>Ostreobiaceae</taxon>
        <taxon>Ostreobium</taxon>
    </lineage>
</organism>
<dbReference type="OrthoDB" id="1865897at2759"/>
<gene>
    <name evidence="11" type="ORF">OSTQU699_LOCUS7830</name>
</gene>
<evidence type="ECO:0000256" key="5">
    <source>
        <dbReference type="ARBA" id="ARBA00022605"/>
    </source>
</evidence>
<feature type="non-terminal residue" evidence="11">
    <location>
        <position position="1"/>
    </location>
</feature>
<dbReference type="NCBIfam" id="TIGR00564">
    <property type="entry name" value="trpE_most"/>
    <property type="match status" value="1"/>
</dbReference>
<evidence type="ECO:0000259" key="9">
    <source>
        <dbReference type="Pfam" id="PF00425"/>
    </source>
</evidence>
<dbReference type="AlphaFoldDB" id="A0A8S1J8S6"/>
<feature type="domain" description="Chorismate-utilising enzyme C-terminal" evidence="9">
    <location>
        <begin position="179"/>
        <end position="450"/>
    </location>
</feature>
<dbReference type="Pfam" id="PF00425">
    <property type="entry name" value="Chorismate_bind"/>
    <property type="match status" value="1"/>
</dbReference>
<dbReference type="Pfam" id="PF04715">
    <property type="entry name" value="Anth_synt_I_N"/>
    <property type="match status" value="1"/>
</dbReference>
<dbReference type="EC" id="4.1.3.27" evidence="4"/>
<dbReference type="InterPro" id="IPR015890">
    <property type="entry name" value="Chorismate_C"/>
</dbReference>
<dbReference type="PANTHER" id="PTHR11236:SF9">
    <property type="entry name" value="ANTHRANILATE SYNTHASE COMPONENT 1"/>
    <property type="match status" value="1"/>
</dbReference>
<keyword evidence="8" id="KW-0456">Lyase</keyword>
<name>A0A8S1J8S6_9CHLO</name>
<proteinExistence type="inferred from homology"/>
<accession>A0A8S1J8S6</accession>
<keyword evidence="7" id="KW-0057">Aromatic amino acid biosynthesis</keyword>
<feature type="domain" description="Anthranilate synthase component I N-terminal" evidence="10">
    <location>
        <begin position="1"/>
        <end position="117"/>
    </location>
</feature>
<dbReference type="InterPro" id="IPR006805">
    <property type="entry name" value="Anth_synth_I_N"/>
</dbReference>
<keyword evidence="12" id="KW-1185">Reference proteome</keyword>
<dbReference type="Proteomes" id="UP000708148">
    <property type="component" value="Unassembled WGS sequence"/>
</dbReference>
<comment type="caution">
    <text evidence="11">The sequence shown here is derived from an EMBL/GenBank/DDBJ whole genome shotgun (WGS) entry which is preliminary data.</text>
</comment>
<dbReference type="Gene3D" id="3.60.120.10">
    <property type="entry name" value="Anthranilate synthase"/>
    <property type="match status" value="1"/>
</dbReference>
<comment type="pathway">
    <text evidence="1">Amino-acid biosynthesis; L-tryptophan biosynthesis; L-tryptophan from chorismate: step 1/5.</text>
</comment>
<sequence length="472" mass="51951">GRYSFLGAQPSLEVVVHENRVVVLDHGKGTRTVTEEEDPMEVPVRLSSNWRAVPVGDLPGAFTGGWVGYAGYDTVRYVYKDKLAFDSAPENDRGLPDIHLGLYDRVVIFDNAAKLAYIVVWVSTEAHASLEEAFLHGVAQLKQMCEQISKKNAPQLLEGSVGLSLNKQPAHPSISDMTKEEYCEAVEETKEHIQAGDIFQLVLSQRFERRSFADPFEVYRALRVVNPSPYMVYLQARGCIMVASSPEILCKVDSNRVITNRPLAGTRARGATPEEDKALEEDLLADEKECAEHVMLVDLGRNDVGKVSEHGSVSVDKFMEIERYSHVMHISSTVTGKLRSHLTAWDALRAALPVGTISGAPKVRAMQIIDELEVHQRGPYGGGIGHVSFTGELDMCLALRTMVIPTAGVDTIYKYDGAKSRREWVVHIQAGAGLVADSVPEMEYEECLNKAAALGRALDLAEQAFLGQEEGN</sequence>